<feature type="signal peptide" evidence="3">
    <location>
        <begin position="1"/>
        <end position="26"/>
    </location>
</feature>
<keyword evidence="2 3" id="KW-0732">Signal</keyword>
<comment type="similarity">
    <text evidence="1">Belongs to the Skp family.</text>
</comment>
<dbReference type="SMART" id="SM00935">
    <property type="entry name" value="OmpH"/>
    <property type="match status" value="1"/>
</dbReference>
<dbReference type="EMBL" id="CP149782">
    <property type="protein sequence ID" value="WYF45483.1"/>
    <property type="molecule type" value="Genomic_DNA"/>
</dbReference>
<organism evidence="4">
    <name type="scientific">Deinococcus sp. VB142</name>
    <dbReference type="NCBI Taxonomy" id="3112952"/>
    <lineage>
        <taxon>Bacteria</taxon>
        <taxon>Thermotogati</taxon>
        <taxon>Deinococcota</taxon>
        <taxon>Deinococci</taxon>
        <taxon>Deinococcales</taxon>
        <taxon>Deinococcaceae</taxon>
        <taxon>Deinococcus</taxon>
    </lineage>
</organism>
<dbReference type="PANTHER" id="PTHR35089:SF1">
    <property type="entry name" value="CHAPERONE PROTEIN SKP"/>
    <property type="match status" value="1"/>
</dbReference>
<protein>
    <submittedName>
        <fullName evidence="4">OmpH family outer membrane protein</fullName>
    </submittedName>
</protein>
<evidence type="ECO:0000256" key="1">
    <source>
        <dbReference type="ARBA" id="ARBA00009091"/>
    </source>
</evidence>
<dbReference type="GO" id="GO:0050821">
    <property type="term" value="P:protein stabilization"/>
    <property type="evidence" value="ECO:0007669"/>
    <property type="project" value="TreeGrafter"/>
</dbReference>
<evidence type="ECO:0000313" key="4">
    <source>
        <dbReference type="EMBL" id="WYF45483.1"/>
    </source>
</evidence>
<dbReference type="Pfam" id="PF03938">
    <property type="entry name" value="OmpH"/>
    <property type="match status" value="1"/>
</dbReference>
<proteinExistence type="inferred from homology"/>
<dbReference type="SUPFAM" id="SSF111384">
    <property type="entry name" value="OmpH-like"/>
    <property type="match status" value="1"/>
</dbReference>
<dbReference type="AlphaFoldDB" id="A0AAU6Q4C7"/>
<gene>
    <name evidence="4" type="ORF">WDJ50_04985</name>
</gene>
<dbReference type="GO" id="GO:0005829">
    <property type="term" value="C:cytosol"/>
    <property type="evidence" value="ECO:0007669"/>
    <property type="project" value="TreeGrafter"/>
</dbReference>
<dbReference type="Gene3D" id="3.30.910.20">
    <property type="entry name" value="Skp domain"/>
    <property type="match status" value="1"/>
</dbReference>
<dbReference type="PANTHER" id="PTHR35089">
    <property type="entry name" value="CHAPERONE PROTEIN SKP"/>
    <property type="match status" value="1"/>
</dbReference>
<dbReference type="RefSeq" id="WP_339096737.1">
    <property type="nucleotide sequence ID" value="NZ_CP149782.1"/>
</dbReference>
<dbReference type="InterPro" id="IPR024930">
    <property type="entry name" value="Skp_dom_sf"/>
</dbReference>
<accession>A0AAU6Q4C7</accession>
<name>A0AAU6Q4C7_9DEIO</name>
<sequence length="163" mass="17102">MKMTPKALAPLALVAAFGLGNLAPHAQTPATKVGFVDVDALFAAHPSDKDIKSLQAAANKELTDLDTKIKAIDAKGTAATAAEKQQREQLVSTINAKSKSYSDQMAAKAAPVERAVDTALSNYAKQNGYAVIMDRAIAQQSGLVVYADSATTDLTDAVKKNIK</sequence>
<dbReference type="GO" id="GO:0051082">
    <property type="term" value="F:unfolded protein binding"/>
    <property type="evidence" value="ECO:0007669"/>
    <property type="project" value="InterPro"/>
</dbReference>
<evidence type="ECO:0000256" key="3">
    <source>
        <dbReference type="SAM" id="SignalP"/>
    </source>
</evidence>
<evidence type="ECO:0000256" key="2">
    <source>
        <dbReference type="ARBA" id="ARBA00022729"/>
    </source>
</evidence>
<dbReference type="InterPro" id="IPR005632">
    <property type="entry name" value="Chaperone_Skp"/>
</dbReference>
<feature type="chain" id="PRO_5043582386" evidence="3">
    <location>
        <begin position="27"/>
        <end position="163"/>
    </location>
</feature>
<reference evidence="4" key="1">
    <citation type="submission" date="2024-03" db="EMBL/GenBank/DDBJ databases">
        <title>Deinococcus weizhi sp. nov., isolated from human skin.</title>
        <authorList>
            <person name="Wei Z."/>
            <person name="Tian F."/>
            <person name="Yang C."/>
            <person name="Xin L.T."/>
            <person name="Wen Z.J."/>
            <person name="Lan K.C."/>
            <person name="Yu L."/>
            <person name="Zhe W."/>
            <person name="Dan F.D."/>
            <person name="Jun W."/>
            <person name="Rui Z."/>
            <person name="Yong X.J."/>
            <person name="Ting Y."/>
            <person name="Wei X."/>
            <person name="Xu Z.G."/>
            <person name="Xin Z."/>
            <person name="Dong F.G."/>
            <person name="Ni X.M."/>
            <person name="Zheng M.G."/>
            <person name="Chun Y."/>
            <person name="Qian W.X."/>
        </authorList>
    </citation>
    <scope>NUCLEOTIDE SEQUENCE</scope>
    <source>
        <strain evidence="4">VB142</strain>
    </source>
</reference>